<dbReference type="GO" id="GO:0007617">
    <property type="term" value="P:mating behavior"/>
    <property type="evidence" value="ECO:0007669"/>
    <property type="project" value="InterPro"/>
</dbReference>
<evidence type="ECO:0000256" key="1">
    <source>
        <dbReference type="SAM" id="SignalP"/>
    </source>
</evidence>
<evidence type="ECO:0008006" key="4">
    <source>
        <dbReference type="Google" id="ProtNLM"/>
    </source>
</evidence>
<keyword evidence="1" id="KW-0732">Signal</keyword>
<evidence type="ECO:0000313" key="2">
    <source>
        <dbReference type="EMBL" id="EDV57913.1"/>
    </source>
</evidence>
<dbReference type="EMBL" id="CH954177">
    <property type="protein sequence ID" value="EDV57913.1"/>
    <property type="molecule type" value="Genomic_DNA"/>
</dbReference>
<sequence length="91" mass="10351">MNYFVLLCIFSCICLLRFGDAAPYISVQSSSRSRSRKLIGGMLRTVYDYNVQDSVNDLSGQLVHTRNANFNSDVMSPDELKKIRQQLIISQ</sequence>
<dbReference type="AlphaFoldDB" id="B3N583"/>
<organism evidence="2 3">
    <name type="scientific">Drosophila erecta</name>
    <name type="common">Fruit fly</name>
    <dbReference type="NCBI Taxonomy" id="7220"/>
    <lineage>
        <taxon>Eukaryota</taxon>
        <taxon>Metazoa</taxon>
        <taxon>Ecdysozoa</taxon>
        <taxon>Arthropoda</taxon>
        <taxon>Hexapoda</taxon>
        <taxon>Insecta</taxon>
        <taxon>Pterygota</taxon>
        <taxon>Neoptera</taxon>
        <taxon>Endopterygota</taxon>
        <taxon>Diptera</taxon>
        <taxon>Brachycera</taxon>
        <taxon>Muscomorpha</taxon>
        <taxon>Ephydroidea</taxon>
        <taxon>Drosophilidae</taxon>
        <taxon>Drosophila</taxon>
        <taxon>Sophophora</taxon>
    </lineage>
</organism>
<dbReference type="PhylomeDB" id="B3N583"/>
<feature type="signal peptide" evidence="1">
    <location>
        <begin position="1"/>
        <end position="21"/>
    </location>
</feature>
<feature type="chain" id="PRO_5002791591" description="Accessory gland-specific peptide 26Ab" evidence="1">
    <location>
        <begin position="22"/>
        <end position="91"/>
    </location>
</feature>
<dbReference type="KEGG" id="der:6542913"/>
<dbReference type="Proteomes" id="UP000008711">
    <property type="component" value="Unassembled WGS sequence"/>
</dbReference>
<evidence type="ECO:0000313" key="3">
    <source>
        <dbReference type="Proteomes" id="UP000008711"/>
    </source>
</evidence>
<reference evidence="2 3" key="2">
    <citation type="journal article" date="2008" name="Bioinformatics">
        <title>Assembly reconciliation.</title>
        <authorList>
            <person name="Zimin A.V."/>
            <person name="Smith D.R."/>
            <person name="Sutton G."/>
            <person name="Yorke J.A."/>
        </authorList>
    </citation>
    <scope>NUCLEOTIDE SEQUENCE [LARGE SCALE GENOMIC DNA]</scope>
    <source>
        <strain evidence="2 3">TSC#14021-0224.01</strain>
    </source>
</reference>
<dbReference type="Pfam" id="PF05777">
    <property type="entry name" value="Acp26Ab"/>
    <property type="match status" value="1"/>
</dbReference>
<accession>B3N583</accession>
<keyword evidence="3" id="KW-1185">Reference proteome</keyword>
<reference evidence="2 3" key="1">
    <citation type="journal article" date="2007" name="Nature">
        <title>Evolution of genes and genomes on the Drosophila phylogeny.</title>
        <authorList>
            <consortium name="Drosophila 12 Genomes Consortium"/>
            <person name="Clark A.G."/>
            <person name="Eisen M.B."/>
            <person name="Smith D.R."/>
            <person name="Bergman C.M."/>
            <person name="Oliver B."/>
            <person name="Markow T.A."/>
            <person name="Kaufman T.C."/>
            <person name="Kellis M."/>
            <person name="Gelbart W."/>
            <person name="Iyer V.N."/>
            <person name="Pollard D.A."/>
            <person name="Sackton T.B."/>
            <person name="Larracuente A.M."/>
            <person name="Singh N.D."/>
            <person name="Abad J.P."/>
            <person name="Abt D.N."/>
            <person name="Adryan B."/>
            <person name="Aguade M."/>
            <person name="Akashi H."/>
            <person name="Anderson W.W."/>
            <person name="Aquadro C.F."/>
            <person name="Ardell D.H."/>
            <person name="Arguello R."/>
            <person name="Artieri C.G."/>
            <person name="Barbash D.A."/>
            <person name="Barker D."/>
            <person name="Barsanti P."/>
            <person name="Batterham P."/>
            <person name="Batzoglou S."/>
            <person name="Begun D."/>
            <person name="Bhutkar A."/>
            <person name="Blanco E."/>
            <person name="Bosak S.A."/>
            <person name="Bradley R.K."/>
            <person name="Brand A.D."/>
            <person name="Brent M.R."/>
            <person name="Brooks A.N."/>
            <person name="Brown R.H."/>
            <person name="Butlin R.K."/>
            <person name="Caggese C."/>
            <person name="Calvi B.R."/>
            <person name="Bernardo de Carvalho A."/>
            <person name="Caspi A."/>
            <person name="Castrezana S."/>
            <person name="Celniker S.E."/>
            <person name="Chang J.L."/>
            <person name="Chapple C."/>
            <person name="Chatterji S."/>
            <person name="Chinwalla A."/>
            <person name="Civetta A."/>
            <person name="Clifton S.W."/>
            <person name="Comeron J.M."/>
            <person name="Costello J.C."/>
            <person name="Coyne J.A."/>
            <person name="Daub J."/>
            <person name="David R.G."/>
            <person name="Delcher A.L."/>
            <person name="Delehaunty K."/>
            <person name="Do C.B."/>
            <person name="Ebling H."/>
            <person name="Edwards K."/>
            <person name="Eickbush T."/>
            <person name="Evans J.D."/>
            <person name="Filipski A."/>
            <person name="Findeiss S."/>
            <person name="Freyhult E."/>
            <person name="Fulton L."/>
            <person name="Fulton R."/>
            <person name="Garcia A.C."/>
            <person name="Gardiner A."/>
            <person name="Garfield D.A."/>
            <person name="Garvin B.E."/>
            <person name="Gibson G."/>
            <person name="Gilbert D."/>
            <person name="Gnerre S."/>
            <person name="Godfrey J."/>
            <person name="Good R."/>
            <person name="Gotea V."/>
            <person name="Gravely B."/>
            <person name="Greenberg A.J."/>
            <person name="Griffiths-Jones S."/>
            <person name="Gross S."/>
            <person name="Guigo R."/>
            <person name="Gustafson E.A."/>
            <person name="Haerty W."/>
            <person name="Hahn M.W."/>
            <person name="Halligan D.L."/>
            <person name="Halpern A.L."/>
            <person name="Halter G.M."/>
            <person name="Han M.V."/>
            <person name="Heger A."/>
            <person name="Hillier L."/>
            <person name="Hinrichs A.S."/>
            <person name="Holmes I."/>
            <person name="Hoskins R.A."/>
            <person name="Hubisz M.J."/>
            <person name="Hultmark D."/>
            <person name="Huntley M.A."/>
            <person name="Jaffe D.B."/>
            <person name="Jagadeeshan S."/>
            <person name="Jeck W.R."/>
            <person name="Johnson J."/>
            <person name="Jones C.D."/>
            <person name="Jordan W.C."/>
            <person name="Karpen G.H."/>
            <person name="Kataoka E."/>
            <person name="Keightley P.D."/>
            <person name="Kheradpour P."/>
            <person name="Kirkness E.F."/>
            <person name="Koerich L.B."/>
            <person name="Kristiansen K."/>
            <person name="Kudrna D."/>
            <person name="Kulathinal R.J."/>
            <person name="Kumar S."/>
            <person name="Kwok R."/>
            <person name="Lander E."/>
            <person name="Langley C.H."/>
            <person name="Lapoint R."/>
            <person name="Lazzaro B.P."/>
            <person name="Lee S.J."/>
            <person name="Levesque L."/>
            <person name="Li R."/>
            <person name="Lin C.F."/>
            <person name="Lin M.F."/>
            <person name="Lindblad-Toh K."/>
            <person name="Llopart A."/>
            <person name="Long M."/>
            <person name="Low L."/>
            <person name="Lozovsky E."/>
            <person name="Lu J."/>
            <person name="Luo M."/>
            <person name="Machado C.A."/>
            <person name="Makalowski W."/>
            <person name="Marzo M."/>
            <person name="Matsuda M."/>
            <person name="Matzkin L."/>
            <person name="McAllister B."/>
            <person name="McBride C.S."/>
            <person name="McKernan B."/>
            <person name="McKernan K."/>
            <person name="Mendez-Lago M."/>
            <person name="Minx P."/>
            <person name="Mollenhauer M.U."/>
            <person name="Montooth K."/>
            <person name="Mount S.M."/>
            <person name="Mu X."/>
            <person name="Myers E."/>
            <person name="Negre B."/>
            <person name="Newfeld S."/>
            <person name="Nielsen R."/>
            <person name="Noor M.A."/>
            <person name="O'Grady P."/>
            <person name="Pachter L."/>
            <person name="Papaceit M."/>
            <person name="Parisi M.J."/>
            <person name="Parisi M."/>
            <person name="Parts L."/>
            <person name="Pedersen J.S."/>
            <person name="Pesole G."/>
            <person name="Phillippy A.M."/>
            <person name="Ponting C.P."/>
            <person name="Pop M."/>
            <person name="Porcelli D."/>
            <person name="Powell J.R."/>
            <person name="Prohaska S."/>
            <person name="Pruitt K."/>
            <person name="Puig M."/>
            <person name="Quesneville H."/>
            <person name="Ram K.R."/>
            <person name="Rand D."/>
            <person name="Rasmussen M.D."/>
            <person name="Reed L.K."/>
            <person name="Reenan R."/>
            <person name="Reily A."/>
            <person name="Remington K.A."/>
            <person name="Rieger T.T."/>
            <person name="Ritchie M.G."/>
            <person name="Robin C."/>
            <person name="Rogers Y.H."/>
            <person name="Rohde C."/>
            <person name="Rozas J."/>
            <person name="Rubenfield M.J."/>
            <person name="Ruiz A."/>
            <person name="Russo S."/>
            <person name="Salzberg S.L."/>
            <person name="Sanchez-Gracia A."/>
            <person name="Saranga D.J."/>
            <person name="Sato H."/>
            <person name="Schaeffer S.W."/>
            <person name="Schatz M.C."/>
            <person name="Schlenke T."/>
            <person name="Schwartz R."/>
            <person name="Segarra C."/>
            <person name="Singh R.S."/>
            <person name="Sirot L."/>
            <person name="Sirota M."/>
            <person name="Sisneros N.B."/>
            <person name="Smith C.D."/>
            <person name="Smith T.F."/>
            <person name="Spieth J."/>
            <person name="Stage D.E."/>
            <person name="Stark A."/>
            <person name="Stephan W."/>
            <person name="Strausberg R.L."/>
            <person name="Strempel S."/>
            <person name="Sturgill D."/>
            <person name="Sutton G."/>
            <person name="Sutton G.G."/>
            <person name="Tao W."/>
            <person name="Teichmann S."/>
            <person name="Tobari Y.N."/>
            <person name="Tomimura Y."/>
            <person name="Tsolas J.M."/>
            <person name="Valente V.L."/>
            <person name="Venter E."/>
            <person name="Venter J.C."/>
            <person name="Vicario S."/>
            <person name="Vieira F.G."/>
            <person name="Vilella A.J."/>
            <person name="Villasante A."/>
            <person name="Walenz B."/>
            <person name="Wang J."/>
            <person name="Wasserman M."/>
            <person name="Watts T."/>
            <person name="Wilson D."/>
            <person name="Wilson R.K."/>
            <person name="Wing R.A."/>
            <person name="Wolfner M.F."/>
            <person name="Wong A."/>
            <person name="Wong G.K."/>
            <person name="Wu C.I."/>
            <person name="Wu G."/>
            <person name="Yamamoto D."/>
            <person name="Yang H.P."/>
            <person name="Yang S.P."/>
            <person name="Yorke J.A."/>
            <person name="Yoshida K."/>
            <person name="Zdobnov E."/>
            <person name="Zhang P."/>
            <person name="Zhang Y."/>
            <person name="Zimin A.V."/>
            <person name="Baldwin J."/>
            <person name="Abdouelleil A."/>
            <person name="Abdulkadir J."/>
            <person name="Abebe A."/>
            <person name="Abera B."/>
            <person name="Abreu J."/>
            <person name="Acer S.C."/>
            <person name="Aftuck L."/>
            <person name="Alexander A."/>
            <person name="An P."/>
            <person name="Anderson E."/>
            <person name="Anderson S."/>
            <person name="Arachi H."/>
            <person name="Azer M."/>
            <person name="Bachantsang P."/>
            <person name="Barry A."/>
            <person name="Bayul T."/>
            <person name="Berlin A."/>
            <person name="Bessette D."/>
            <person name="Bloom T."/>
            <person name="Blye J."/>
            <person name="Boguslavskiy L."/>
            <person name="Bonnet C."/>
            <person name="Boukhgalter B."/>
            <person name="Bourzgui I."/>
            <person name="Brown A."/>
            <person name="Cahill P."/>
            <person name="Channer S."/>
            <person name="Cheshatsang Y."/>
            <person name="Chuda L."/>
            <person name="Citroen M."/>
            <person name="Collymore A."/>
            <person name="Cooke P."/>
            <person name="Costello M."/>
            <person name="D'Aco K."/>
            <person name="Daza R."/>
            <person name="De Haan G."/>
            <person name="DeGray S."/>
            <person name="DeMaso C."/>
            <person name="Dhargay N."/>
            <person name="Dooley K."/>
            <person name="Dooley E."/>
            <person name="Doricent M."/>
            <person name="Dorje P."/>
            <person name="Dorjee K."/>
            <person name="Dupes A."/>
            <person name="Elong R."/>
            <person name="Falk J."/>
            <person name="Farina A."/>
            <person name="Faro S."/>
            <person name="Ferguson D."/>
            <person name="Fisher S."/>
            <person name="Foley C.D."/>
            <person name="Franke A."/>
            <person name="Friedrich D."/>
            <person name="Gadbois L."/>
            <person name="Gearin G."/>
            <person name="Gearin C.R."/>
            <person name="Giannoukos G."/>
            <person name="Goode T."/>
            <person name="Graham J."/>
            <person name="Grandbois E."/>
            <person name="Grewal S."/>
            <person name="Gyaltsen K."/>
            <person name="Hafez N."/>
            <person name="Hagos B."/>
            <person name="Hall J."/>
            <person name="Henson C."/>
            <person name="Hollinger A."/>
            <person name="Honan T."/>
            <person name="Huard M.D."/>
            <person name="Hughes L."/>
            <person name="Hurhula B."/>
            <person name="Husby M.E."/>
            <person name="Kamat A."/>
            <person name="Kanga B."/>
            <person name="Kashin S."/>
            <person name="Khazanovich D."/>
            <person name="Kisner P."/>
            <person name="Lance K."/>
            <person name="Lara M."/>
            <person name="Lee W."/>
            <person name="Lennon N."/>
            <person name="Letendre F."/>
            <person name="LeVine R."/>
            <person name="Lipovsky A."/>
            <person name="Liu X."/>
            <person name="Liu J."/>
            <person name="Liu S."/>
            <person name="Lokyitsang T."/>
            <person name="Lokyitsang Y."/>
            <person name="Lubonja R."/>
            <person name="Lui A."/>
            <person name="MacDonald P."/>
            <person name="Magnisalis V."/>
            <person name="Maru K."/>
            <person name="Matthews C."/>
            <person name="McCusker W."/>
            <person name="McDonough S."/>
            <person name="Mehta T."/>
            <person name="Meldrim J."/>
            <person name="Meneus L."/>
            <person name="Mihai O."/>
            <person name="Mihalev A."/>
            <person name="Mihova T."/>
            <person name="Mittelman R."/>
            <person name="Mlenga V."/>
            <person name="Montmayeur A."/>
            <person name="Mulrain L."/>
            <person name="Navidi A."/>
            <person name="Naylor J."/>
            <person name="Negash T."/>
            <person name="Nguyen T."/>
            <person name="Nguyen N."/>
            <person name="Nicol R."/>
            <person name="Norbu C."/>
            <person name="Norbu N."/>
            <person name="Novod N."/>
            <person name="O'Neill B."/>
            <person name="Osman S."/>
            <person name="Markiewicz E."/>
            <person name="Oyono O.L."/>
            <person name="Patti C."/>
            <person name="Phunkhang P."/>
            <person name="Pierre F."/>
            <person name="Priest M."/>
            <person name="Raghuraman S."/>
            <person name="Rege F."/>
            <person name="Reyes R."/>
            <person name="Rise C."/>
            <person name="Rogov P."/>
            <person name="Ross K."/>
            <person name="Ryan E."/>
            <person name="Settipalli S."/>
            <person name="Shea T."/>
            <person name="Sherpa N."/>
            <person name="Shi L."/>
            <person name="Shih D."/>
            <person name="Sparrow T."/>
            <person name="Spaulding J."/>
            <person name="Stalker J."/>
            <person name="Stange-Thomann N."/>
            <person name="Stavropoulos S."/>
            <person name="Stone C."/>
            <person name="Strader C."/>
            <person name="Tesfaye S."/>
            <person name="Thomson T."/>
            <person name="Thoulutsang Y."/>
            <person name="Thoulutsang D."/>
            <person name="Topham K."/>
            <person name="Topping I."/>
            <person name="Tsamla T."/>
            <person name="Vassiliev H."/>
            <person name="Vo A."/>
            <person name="Wangchuk T."/>
            <person name="Wangdi T."/>
            <person name="Weiand M."/>
            <person name="Wilkinson J."/>
            <person name="Wilson A."/>
            <person name="Yadav S."/>
            <person name="Young G."/>
            <person name="Yu Q."/>
            <person name="Zembek L."/>
            <person name="Zhong D."/>
            <person name="Zimmer A."/>
            <person name="Zwirko Z."/>
            <person name="Jaffe D.B."/>
            <person name="Alvarez P."/>
            <person name="Brockman W."/>
            <person name="Butler J."/>
            <person name="Chin C."/>
            <person name="Gnerre S."/>
            <person name="Grabherr M."/>
            <person name="Kleber M."/>
            <person name="Mauceli E."/>
            <person name="MacCallum I."/>
        </authorList>
    </citation>
    <scope>NUCLEOTIDE SEQUENCE [LARGE SCALE GENOMIC DNA]</scope>
    <source>
        <strain evidence="2 3">TSC#14021-0224.01</strain>
    </source>
</reference>
<dbReference type="OMA" id="CTICLWR"/>
<name>B3N583_DROER</name>
<dbReference type="OrthoDB" id="7860727at2759"/>
<protein>
    <recommendedName>
        <fullName evidence="4">Accessory gland-specific peptide 26Ab</fullName>
    </recommendedName>
</protein>
<dbReference type="HOGENOM" id="CLU_187897_0_0_1"/>
<proteinExistence type="predicted"/>
<dbReference type="GO" id="GO:0005576">
    <property type="term" value="C:extracellular region"/>
    <property type="evidence" value="ECO:0007669"/>
    <property type="project" value="InterPro"/>
</dbReference>
<gene>
    <name evidence="2" type="primary">Dere\GG24278</name>
    <name evidence="2" type="synonym">dere_GLEANR_9020</name>
    <name evidence="2" type="synonym">GG24278</name>
    <name evidence="2" type="ORF">Dere_GG24278</name>
</gene>
<dbReference type="InterPro" id="IPR008392">
    <property type="entry name" value="Acp26Ab"/>
</dbReference>
<dbReference type="GO" id="GO:0007618">
    <property type="term" value="P:mating"/>
    <property type="evidence" value="ECO:0007669"/>
    <property type="project" value="EnsemblMetazoa"/>
</dbReference>